<protein>
    <submittedName>
        <fullName evidence="3">Uncharacterized protein</fullName>
    </submittedName>
</protein>
<feature type="signal peptide" evidence="2">
    <location>
        <begin position="1"/>
        <end position="16"/>
    </location>
</feature>
<dbReference type="VEuPathDB" id="MicrosporidiaDB:EDEG_01938"/>
<accession>J8ZVQ3</accession>
<feature type="compositionally biased region" description="Basic and acidic residues" evidence="1">
    <location>
        <begin position="138"/>
        <end position="150"/>
    </location>
</feature>
<dbReference type="Proteomes" id="UP000003163">
    <property type="component" value="Unassembled WGS sequence"/>
</dbReference>
<evidence type="ECO:0000313" key="4">
    <source>
        <dbReference type="Proteomes" id="UP000003163"/>
    </source>
</evidence>
<feature type="region of interest" description="Disordered" evidence="1">
    <location>
        <begin position="241"/>
        <end position="272"/>
    </location>
</feature>
<feature type="compositionally biased region" description="Basic and acidic residues" evidence="1">
    <location>
        <begin position="109"/>
        <end position="122"/>
    </location>
</feature>
<feature type="compositionally biased region" description="Polar residues" evidence="1">
    <location>
        <begin position="20"/>
        <end position="51"/>
    </location>
</feature>
<evidence type="ECO:0000313" key="3">
    <source>
        <dbReference type="EMBL" id="EJW03743.1"/>
    </source>
</evidence>
<feature type="region of interest" description="Disordered" evidence="1">
    <location>
        <begin position="20"/>
        <end position="203"/>
    </location>
</feature>
<name>J8ZVQ3_EDHAE</name>
<evidence type="ECO:0000256" key="2">
    <source>
        <dbReference type="SAM" id="SignalP"/>
    </source>
</evidence>
<feature type="compositionally biased region" description="Low complexity" evidence="1">
    <location>
        <begin position="65"/>
        <end position="103"/>
    </location>
</feature>
<keyword evidence="2" id="KW-0732">Signal</keyword>
<dbReference type="InParanoid" id="J8ZVQ3"/>
<dbReference type="EMBL" id="AFBI03000031">
    <property type="protein sequence ID" value="EJW03743.1"/>
    <property type="molecule type" value="Genomic_DNA"/>
</dbReference>
<feature type="compositionally biased region" description="Polar residues" evidence="1">
    <location>
        <begin position="259"/>
        <end position="268"/>
    </location>
</feature>
<dbReference type="AlphaFoldDB" id="J8ZVQ3"/>
<proteinExistence type="predicted"/>
<comment type="caution">
    <text evidence="3">The sequence shown here is derived from an EMBL/GenBank/DDBJ whole genome shotgun (WGS) entry which is preliminary data.</text>
</comment>
<evidence type="ECO:0000256" key="1">
    <source>
        <dbReference type="SAM" id="MobiDB-lite"/>
    </source>
</evidence>
<keyword evidence="4" id="KW-1185">Reference proteome</keyword>
<feature type="chain" id="PRO_5003820886" evidence="2">
    <location>
        <begin position="17"/>
        <end position="295"/>
    </location>
</feature>
<gene>
    <name evidence="3" type="ORF">EDEG_01938</name>
</gene>
<dbReference type="HOGENOM" id="CLU_943415_0_0_1"/>
<organism evidence="3 4">
    <name type="scientific">Edhazardia aedis (strain USNM 41457)</name>
    <name type="common">Microsporidian parasite</name>
    <dbReference type="NCBI Taxonomy" id="1003232"/>
    <lineage>
        <taxon>Eukaryota</taxon>
        <taxon>Fungi</taxon>
        <taxon>Fungi incertae sedis</taxon>
        <taxon>Microsporidia</taxon>
        <taxon>Edhazardia</taxon>
    </lineage>
</organism>
<sequence length="295" mass="31356">MKLITYVIVSISAVLANSASKKKSTLGSEGNKLVTNISTSEKPTLHSISSNPEEDTLKSLKPKSKPSSNPAKVAQSDSVSAASGVVVDKPASTTFSVLSVTTTPASTTSEEKRSASGKDKAASKQGSKKKAQSTATAKPEEDKKEEKKDSEEVDELAESKEQANEDNEQEQTEQGSLMPDQGPFPDLTTGTLSGQLFQMKMQQTKPKESKFAVFGSAQKLVSELSELVSKMQALIDEETQAKTALKSKDDEGSKGSDAIESSKNSDSSAPHELLDFRIIEVANDNKPAHETATAA</sequence>
<feature type="compositionally biased region" description="Polar residues" evidence="1">
    <location>
        <begin position="188"/>
        <end position="203"/>
    </location>
</feature>
<reference evidence="3 4" key="1">
    <citation type="submission" date="2011-08" db="EMBL/GenBank/DDBJ databases">
        <authorList>
            <person name="Liu Z.J."/>
            <person name="Shi F.L."/>
            <person name="Lu J.Q."/>
            <person name="Li M."/>
            <person name="Wang Z.L."/>
        </authorList>
    </citation>
    <scope>NUCLEOTIDE SEQUENCE [LARGE SCALE GENOMIC DNA]</scope>
    <source>
        <strain evidence="3 4">USNM 41457</strain>
    </source>
</reference>
<reference evidence="4" key="2">
    <citation type="submission" date="2015-07" db="EMBL/GenBank/DDBJ databases">
        <title>Contrasting host-pathogen interactions and genome evolution in two generalist and specialist microsporidian pathogens of mosquitoes.</title>
        <authorList>
            <consortium name="The Broad Institute Genomics Platform"/>
            <consortium name="The Broad Institute Genome Sequencing Center for Infectious Disease"/>
            <person name="Cuomo C.A."/>
            <person name="Sanscrainte N.D."/>
            <person name="Goldberg J.M."/>
            <person name="Heiman D."/>
            <person name="Young S."/>
            <person name="Zeng Q."/>
            <person name="Becnel J.J."/>
            <person name="Birren B.W."/>
        </authorList>
    </citation>
    <scope>NUCLEOTIDE SEQUENCE [LARGE SCALE GENOMIC DNA]</scope>
    <source>
        <strain evidence="4">USNM 41457</strain>
    </source>
</reference>